<evidence type="ECO:0000313" key="2">
    <source>
        <dbReference type="Proteomes" id="UP000574390"/>
    </source>
</evidence>
<accession>A0A7J6SUT8</accession>
<comment type="caution">
    <text evidence="1">The sequence shown here is derived from an EMBL/GenBank/DDBJ whole genome shotgun (WGS) entry which is preliminary data.</text>
</comment>
<feature type="non-terminal residue" evidence="1">
    <location>
        <position position="1"/>
    </location>
</feature>
<evidence type="ECO:0000313" key="1">
    <source>
        <dbReference type="EMBL" id="KAF4735930.1"/>
    </source>
</evidence>
<gene>
    <name evidence="1" type="ORF">FOZ62_024795</name>
</gene>
<dbReference type="AlphaFoldDB" id="A0A7J6SUT8"/>
<proteinExistence type="predicted"/>
<reference evidence="1 2" key="1">
    <citation type="submission" date="2020-04" db="EMBL/GenBank/DDBJ databases">
        <title>Perkinsus olseni comparative genomics.</title>
        <authorList>
            <person name="Bogema D.R."/>
        </authorList>
    </citation>
    <scope>NUCLEOTIDE SEQUENCE [LARGE SCALE GENOMIC DNA]</scope>
    <source>
        <strain evidence="1">ATCC PRA-205</strain>
    </source>
</reference>
<protein>
    <submittedName>
        <fullName evidence="1">Uncharacterized protein</fullName>
    </submittedName>
</protein>
<organism evidence="1 2">
    <name type="scientific">Perkinsus olseni</name>
    <name type="common">Perkinsus atlanticus</name>
    <dbReference type="NCBI Taxonomy" id="32597"/>
    <lineage>
        <taxon>Eukaryota</taxon>
        <taxon>Sar</taxon>
        <taxon>Alveolata</taxon>
        <taxon>Perkinsozoa</taxon>
        <taxon>Perkinsea</taxon>
        <taxon>Perkinsida</taxon>
        <taxon>Perkinsidae</taxon>
        <taxon>Perkinsus</taxon>
    </lineage>
</organism>
<dbReference type="EMBL" id="JABANM010012477">
    <property type="protein sequence ID" value="KAF4735930.1"/>
    <property type="molecule type" value="Genomic_DNA"/>
</dbReference>
<name>A0A7J6SUT8_PEROL</name>
<sequence>MLNSSDASPDRALWIPNTVLRKGTGCEVHDALEYASRAKDTGSGSLGTRAGYTRIDEEAGVAMAVRLIRSNAYLNTFGNELDLVGSLEVVMWLLDHWPDLDIIGTVDLASRQLVPALIKAAGVSTITWRKVQKIFSTLLDRVSLGTTSNQAPRHKMEKLWSIALSKVCEAACHGGPEDRLCGVHIILDTLRAINRLPKPFFASVLMSWITDDALPALLDACEAADTRDL</sequence>
<dbReference type="Proteomes" id="UP000574390">
    <property type="component" value="Unassembled WGS sequence"/>
</dbReference>